<protein>
    <submittedName>
        <fullName evidence="2">Uncharacterized protein</fullName>
    </submittedName>
</protein>
<proteinExistence type="predicted"/>
<feature type="region of interest" description="Disordered" evidence="1">
    <location>
        <begin position="1"/>
        <end position="20"/>
    </location>
</feature>
<comment type="caution">
    <text evidence="2">The sequence shown here is derived from an EMBL/GenBank/DDBJ whole genome shotgun (WGS) entry which is preliminary data.</text>
</comment>
<dbReference type="AlphaFoldDB" id="A0ABD5T1A8"/>
<accession>A0ABD5T1A8</accession>
<sequence>MASTESTTLSEYRSAAEENSEMSRILNMDEAVDELTAIQIKDVYVRGAVLKCIMDNTRPYPGRDDDPVKSAEDKLKSGSQAVFKEVAIAHFKNEIVDQLGWEDGPGNVEVLWDVFTTDTPEHRKIQIAREKIKTALRGCGMPRITVQRETVKYHHNHPDELTVTEPED</sequence>
<organism evidence="2 3">
    <name type="scientific">Halorubrum pallidum</name>
    <dbReference type="NCBI Taxonomy" id="1526114"/>
    <lineage>
        <taxon>Archaea</taxon>
        <taxon>Methanobacteriati</taxon>
        <taxon>Methanobacteriota</taxon>
        <taxon>Stenosarchaea group</taxon>
        <taxon>Halobacteria</taxon>
        <taxon>Halobacteriales</taxon>
        <taxon>Haloferacaceae</taxon>
        <taxon>Halorubrum</taxon>
    </lineage>
</organism>
<gene>
    <name evidence="2" type="ORF">ACFQDD_00425</name>
</gene>
<keyword evidence="3" id="KW-1185">Reference proteome</keyword>
<name>A0ABD5T1A8_9EURY</name>
<evidence type="ECO:0000256" key="1">
    <source>
        <dbReference type="SAM" id="MobiDB-lite"/>
    </source>
</evidence>
<evidence type="ECO:0000313" key="2">
    <source>
        <dbReference type="EMBL" id="MFC6770001.1"/>
    </source>
</evidence>
<dbReference type="EMBL" id="JBHSWT010000009">
    <property type="protein sequence ID" value="MFC6770001.1"/>
    <property type="molecule type" value="Genomic_DNA"/>
</dbReference>
<reference evidence="2 3" key="1">
    <citation type="journal article" date="2019" name="Int. J. Syst. Evol. Microbiol.">
        <title>The Global Catalogue of Microorganisms (GCM) 10K type strain sequencing project: providing services to taxonomists for standard genome sequencing and annotation.</title>
        <authorList>
            <consortium name="The Broad Institute Genomics Platform"/>
            <consortium name="The Broad Institute Genome Sequencing Center for Infectious Disease"/>
            <person name="Wu L."/>
            <person name="Ma J."/>
        </authorList>
    </citation>
    <scope>NUCLEOTIDE SEQUENCE [LARGE SCALE GENOMIC DNA]</scope>
    <source>
        <strain evidence="2 3">PJ61</strain>
    </source>
</reference>
<feature type="compositionally biased region" description="Polar residues" evidence="1">
    <location>
        <begin position="1"/>
        <end position="11"/>
    </location>
</feature>
<dbReference type="Proteomes" id="UP001596274">
    <property type="component" value="Unassembled WGS sequence"/>
</dbReference>
<evidence type="ECO:0000313" key="3">
    <source>
        <dbReference type="Proteomes" id="UP001596274"/>
    </source>
</evidence>